<protein>
    <submittedName>
        <fullName evidence="2">Uncharacterized protein</fullName>
    </submittedName>
</protein>
<accession>A0ABV1CPG4</accession>
<gene>
    <name evidence="2" type="ORF">AAAX94_14740</name>
</gene>
<keyword evidence="3" id="KW-1185">Reference proteome</keyword>
<organism evidence="2 3">
    <name type="scientific">Blautia acetigignens</name>
    <dbReference type="NCBI Taxonomy" id="2981783"/>
    <lineage>
        <taxon>Bacteria</taxon>
        <taxon>Bacillati</taxon>
        <taxon>Bacillota</taxon>
        <taxon>Clostridia</taxon>
        <taxon>Lachnospirales</taxon>
        <taxon>Lachnospiraceae</taxon>
        <taxon>Blautia</taxon>
    </lineage>
</organism>
<proteinExistence type="predicted"/>
<sequence length="257" mass="27520">MGKLRKLQERYLKGELTKAQYEAECKKLLDDEILDQDAYDDALDYDPDYERPKYSQADVDSTVAKKAVKMVRKALKDAGVTVEADDKTLLSKVAETIKNGSSGKGDGEGGSGSSIDETELSNLKTKAAKVDDLTAQCKKLLIENAVLKEAGKYNPVNPAQIVRAISADYLDSIEFDEENGTADAKSIARAIRKVHDAEPNLFKPAGDDGDDDNGAGGSGNGFRGKGPGGAGSTKNGELEAKKAEALEMLGIKKDDKK</sequence>
<feature type="region of interest" description="Disordered" evidence="1">
    <location>
        <begin position="198"/>
        <end position="239"/>
    </location>
</feature>
<name>A0ABV1CPG4_9FIRM</name>
<feature type="compositionally biased region" description="Gly residues" evidence="1">
    <location>
        <begin position="214"/>
        <end position="231"/>
    </location>
</feature>
<evidence type="ECO:0000256" key="1">
    <source>
        <dbReference type="SAM" id="MobiDB-lite"/>
    </source>
</evidence>
<evidence type="ECO:0000313" key="2">
    <source>
        <dbReference type="EMBL" id="MEQ2414269.1"/>
    </source>
</evidence>
<reference evidence="2 3" key="1">
    <citation type="submission" date="2024-04" db="EMBL/GenBank/DDBJ databases">
        <title>Human intestinal bacterial collection.</title>
        <authorList>
            <person name="Pauvert C."/>
            <person name="Hitch T.C.A."/>
            <person name="Clavel T."/>
        </authorList>
    </citation>
    <scope>NUCLEOTIDE SEQUENCE [LARGE SCALE GENOMIC DNA]</scope>
    <source>
        <strain evidence="2 3">CLA-AA-H161</strain>
    </source>
</reference>
<evidence type="ECO:0000313" key="3">
    <source>
        <dbReference type="Proteomes" id="UP001470752"/>
    </source>
</evidence>
<dbReference type="EMBL" id="JBBNFW010000187">
    <property type="protein sequence ID" value="MEQ2414269.1"/>
    <property type="molecule type" value="Genomic_DNA"/>
</dbReference>
<feature type="region of interest" description="Disordered" evidence="1">
    <location>
        <begin position="97"/>
        <end position="118"/>
    </location>
</feature>
<dbReference type="RefSeq" id="WP_349084397.1">
    <property type="nucleotide sequence ID" value="NZ_JBBNFW010000187.1"/>
</dbReference>
<comment type="caution">
    <text evidence="2">The sequence shown here is derived from an EMBL/GenBank/DDBJ whole genome shotgun (WGS) entry which is preliminary data.</text>
</comment>
<dbReference type="Proteomes" id="UP001470752">
    <property type="component" value="Unassembled WGS sequence"/>
</dbReference>
<feature type="compositionally biased region" description="Gly residues" evidence="1">
    <location>
        <begin position="102"/>
        <end position="112"/>
    </location>
</feature>